<comment type="similarity">
    <text evidence="1 2">Belongs to the short-chain dehydrogenases/reductases (SDR) family.</text>
</comment>
<dbReference type="Pfam" id="PF00106">
    <property type="entry name" value="adh_short"/>
    <property type="match status" value="1"/>
</dbReference>
<dbReference type="GO" id="GO:0032787">
    <property type="term" value="P:monocarboxylic acid metabolic process"/>
    <property type="evidence" value="ECO:0007669"/>
    <property type="project" value="UniProtKB-ARBA"/>
</dbReference>
<dbReference type="PRINTS" id="PR00080">
    <property type="entry name" value="SDRFAMILY"/>
</dbReference>
<dbReference type="InterPro" id="IPR036291">
    <property type="entry name" value="NAD(P)-bd_dom_sf"/>
</dbReference>
<dbReference type="PANTHER" id="PTHR42879">
    <property type="entry name" value="3-OXOACYL-(ACYL-CARRIER-PROTEIN) REDUCTASE"/>
    <property type="match status" value="1"/>
</dbReference>
<dbReference type="InterPro" id="IPR057326">
    <property type="entry name" value="KR_dom"/>
</dbReference>
<feature type="domain" description="Ketoreductase" evidence="3">
    <location>
        <begin position="12"/>
        <end position="191"/>
    </location>
</feature>
<dbReference type="PRINTS" id="PR00081">
    <property type="entry name" value="GDHRDH"/>
</dbReference>
<dbReference type="FunFam" id="3.40.50.720:FF:000084">
    <property type="entry name" value="Short-chain dehydrogenase reductase"/>
    <property type="match status" value="1"/>
</dbReference>
<accession>A0A450TVB4</accession>
<proteinExistence type="inferred from homology"/>
<name>A0A450TVB4_9GAMM</name>
<dbReference type="SUPFAM" id="SSF51735">
    <property type="entry name" value="NAD(P)-binding Rossmann-fold domains"/>
    <property type="match status" value="1"/>
</dbReference>
<reference evidence="4" key="1">
    <citation type="submission" date="2019-02" db="EMBL/GenBank/DDBJ databases">
        <authorList>
            <person name="Gruber-Vodicka R. H."/>
            <person name="Seah K. B. B."/>
        </authorList>
    </citation>
    <scope>NUCLEOTIDE SEQUENCE</scope>
    <source>
        <strain evidence="4">BECK_BZ131</strain>
    </source>
</reference>
<dbReference type="SMART" id="SM00822">
    <property type="entry name" value="PKS_KR"/>
    <property type="match status" value="1"/>
</dbReference>
<dbReference type="InterPro" id="IPR002347">
    <property type="entry name" value="SDR_fam"/>
</dbReference>
<dbReference type="EMBL" id="CAADFE010000038">
    <property type="protein sequence ID" value="VFJ72828.1"/>
    <property type="molecule type" value="Genomic_DNA"/>
</dbReference>
<dbReference type="Gene3D" id="3.40.50.720">
    <property type="entry name" value="NAD(P)-binding Rossmann-like Domain"/>
    <property type="match status" value="1"/>
</dbReference>
<dbReference type="InterPro" id="IPR050259">
    <property type="entry name" value="SDR"/>
</dbReference>
<dbReference type="PANTHER" id="PTHR42879:SF2">
    <property type="entry name" value="3-OXOACYL-[ACYL-CARRIER-PROTEIN] REDUCTASE FABG"/>
    <property type="match status" value="1"/>
</dbReference>
<dbReference type="AlphaFoldDB" id="A0A450TVB4"/>
<dbReference type="PROSITE" id="PS00061">
    <property type="entry name" value="ADH_SHORT"/>
    <property type="match status" value="1"/>
</dbReference>
<gene>
    <name evidence="4" type="ORF">BECKFW1821C_GA0114237_103816</name>
</gene>
<protein>
    <submittedName>
        <fullName evidence="4">NAD(P)-dependent dehydrogenase, short-chain alcohol dehydrogenase family</fullName>
    </submittedName>
</protein>
<evidence type="ECO:0000259" key="3">
    <source>
        <dbReference type="SMART" id="SM00822"/>
    </source>
</evidence>
<evidence type="ECO:0000256" key="2">
    <source>
        <dbReference type="RuleBase" id="RU000363"/>
    </source>
</evidence>
<evidence type="ECO:0000256" key="1">
    <source>
        <dbReference type="ARBA" id="ARBA00006484"/>
    </source>
</evidence>
<dbReference type="InterPro" id="IPR020904">
    <property type="entry name" value="Sc_DH/Rdtase_CS"/>
</dbReference>
<evidence type="ECO:0000313" key="4">
    <source>
        <dbReference type="EMBL" id="VFJ72828.1"/>
    </source>
</evidence>
<organism evidence="4">
    <name type="scientific">Candidatus Kentrum sp. FW</name>
    <dbReference type="NCBI Taxonomy" id="2126338"/>
    <lineage>
        <taxon>Bacteria</taxon>
        <taxon>Pseudomonadati</taxon>
        <taxon>Pseudomonadota</taxon>
        <taxon>Gammaproteobacteria</taxon>
        <taxon>Candidatus Kentrum</taxon>
    </lineage>
</organism>
<sequence>MANTTDHFLKHRVAIVTGGATGIGKAIGQALARAGAKVAVGSRSAHEYSAQANADGIDLALGLDVTSNDSIRAFCEQVRTALGPIDILVNSAGIMLDHPLEDHPDDLWEKTIDVNLNGIYRTIKHCLPGMKSRGWGRIINIASTAAAVGSVDFSAYSASKAGVLGLTRCVALEGATSGVTCNAISPGWVETDMALDWLKAQATKENRPWEEYLRETKQQANPQQRMIQPQEIATLAVFLCRDETKAITMEDLRVSAGTVW</sequence>